<comment type="catalytic activity">
    <reaction evidence="14 17">
        <text>L-leucine + 2-oxoglutarate = 4-methyl-2-oxopentanoate + L-glutamate</text>
        <dbReference type="Rhea" id="RHEA:18321"/>
        <dbReference type="ChEBI" id="CHEBI:16810"/>
        <dbReference type="ChEBI" id="CHEBI:17865"/>
        <dbReference type="ChEBI" id="CHEBI:29985"/>
        <dbReference type="ChEBI" id="CHEBI:57427"/>
        <dbReference type="EC" id="2.6.1.42"/>
    </reaction>
</comment>
<dbReference type="EMBL" id="MKVH01000003">
    <property type="protein sequence ID" value="OJX60712.1"/>
    <property type="molecule type" value="Genomic_DNA"/>
</dbReference>
<dbReference type="PANTHER" id="PTHR42743:SF11">
    <property type="entry name" value="AMINODEOXYCHORISMATE LYASE"/>
    <property type="match status" value="1"/>
</dbReference>
<dbReference type="UniPathway" id="UPA00049">
    <property type="reaction ID" value="UER00062"/>
</dbReference>
<organism evidence="18 19">
    <name type="scientific">Candidatus Kapaibacterium thiocyanatum</name>
    <dbReference type="NCBI Taxonomy" id="1895771"/>
    <lineage>
        <taxon>Bacteria</taxon>
        <taxon>Pseudomonadati</taxon>
        <taxon>Candidatus Kapaibacteriota</taxon>
        <taxon>Candidatus Kapaibacteriia</taxon>
        <taxon>Candidatus Kapaibacteriales</taxon>
        <taxon>Candidatus Kapaibacteriaceae</taxon>
        <taxon>Candidatus Kapaibacterium</taxon>
    </lineage>
</organism>
<evidence type="ECO:0000256" key="1">
    <source>
        <dbReference type="ARBA" id="ARBA00001933"/>
    </source>
</evidence>
<dbReference type="UniPathway" id="UPA00047">
    <property type="reaction ID" value="UER00058"/>
</dbReference>
<keyword evidence="11 17" id="KW-0100">Branched-chain amino acid biosynthesis</keyword>
<comment type="pathway">
    <text evidence="4 17">Amino-acid biosynthesis; L-valine biosynthesis; L-valine from pyruvate: step 4/4.</text>
</comment>
<evidence type="ECO:0000256" key="10">
    <source>
        <dbReference type="ARBA" id="ARBA00022898"/>
    </source>
</evidence>
<evidence type="ECO:0000256" key="3">
    <source>
        <dbReference type="ARBA" id="ARBA00004824"/>
    </source>
</evidence>
<comment type="function">
    <text evidence="2 17">Acts on leucine, isoleucine and valine.</text>
</comment>
<comment type="pathway">
    <text evidence="5 17">Amino-acid biosynthesis; L-leucine biosynthesis; L-leucine from 3-methyl-2-oxobutanoate: step 4/4.</text>
</comment>
<dbReference type="InterPro" id="IPR018300">
    <property type="entry name" value="Aminotrans_IV_CS"/>
</dbReference>
<gene>
    <name evidence="17" type="primary">ilvE</name>
    <name evidence="18" type="ORF">BGO89_03830</name>
</gene>
<name>A0A1M3L577_9BACT</name>
<evidence type="ECO:0000256" key="6">
    <source>
        <dbReference type="ARBA" id="ARBA00009320"/>
    </source>
</evidence>
<evidence type="ECO:0000256" key="9">
    <source>
        <dbReference type="ARBA" id="ARBA00022679"/>
    </source>
</evidence>
<dbReference type="NCBIfam" id="NF005146">
    <property type="entry name" value="PRK06606.1"/>
    <property type="match status" value="1"/>
</dbReference>
<evidence type="ECO:0000256" key="13">
    <source>
        <dbReference type="ARBA" id="ARBA00048798"/>
    </source>
</evidence>
<evidence type="ECO:0000256" key="11">
    <source>
        <dbReference type="ARBA" id="ARBA00023304"/>
    </source>
</evidence>
<dbReference type="SUPFAM" id="SSF56752">
    <property type="entry name" value="D-aminoacid aminotransferase-like PLP-dependent enzymes"/>
    <property type="match status" value="1"/>
</dbReference>
<dbReference type="UniPathway" id="UPA00048">
    <property type="reaction ID" value="UER00073"/>
</dbReference>
<evidence type="ECO:0000256" key="16">
    <source>
        <dbReference type="RuleBase" id="RU004516"/>
    </source>
</evidence>
<keyword evidence="8 17" id="KW-0028">Amino-acid biosynthesis</keyword>
<accession>A0A1M3L577</accession>
<comment type="pathway">
    <text evidence="3 17">Amino-acid biosynthesis; L-isoleucine biosynthesis; L-isoleucine from 2-oxobutanoate: step 4/4.</text>
</comment>
<comment type="catalytic activity">
    <reaction evidence="13 17">
        <text>L-isoleucine + 2-oxoglutarate = (S)-3-methyl-2-oxopentanoate + L-glutamate</text>
        <dbReference type="Rhea" id="RHEA:24801"/>
        <dbReference type="ChEBI" id="CHEBI:16810"/>
        <dbReference type="ChEBI" id="CHEBI:29985"/>
        <dbReference type="ChEBI" id="CHEBI:35146"/>
        <dbReference type="ChEBI" id="CHEBI:58045"/>
        <dbReference type="EC" id="2.6.1.42"/>
    </reaction>
</comment>
<proteinExistence type="inferred from homology"/>
<dbReference type="PROSITE" id="PS00770">
    <property type="entry name" value="AA_TRANSFER_CLASS_4"/>
    <property type="match status" value="1"/>
</dbReference>
<keyword evidence="10 16" id="KW-0663">Pyridoxal phosphate</keyword>
<dbReference type="GO" id="GO:0052654">
    <property type="term" value="F:L-leucine-2-oxoglutarate transaminase activity"/>
    <property type="evidence" value="ECO:0007669"/>
    <property type="project" value="RHEA"/>
</dbReference>
<evidence type="ECO:0000256" key="12">
    <source>
        <dbReference type="ARBA" id="ARBA00048212"/>
    </source>
</evidence>
<comment type="similarity">
    <text evidence="6 15">Belongs to the class-IV pyridoxal-phosphate-dependent aminotransferase family.</text>
</comment>
<evidence type="ECO:0000313" key="19">
    <source>
        <dbReference type="Proteomes" id="UP000184233"/>
    </source>
</evidence>
<evidence type="ECO:0000256" key="2">
    <source>
        <dbReference type="ARBA" id="ARBA00003109"/>
    </source>
</evidence>
<evidence type="ECO:0000256" key="7">
    <source>
        <dbReference type="ARBA" id="ARBA00022576"/>
    </source>
</evidence>
<sequence length="319" mass="35495">MAIKKTRYIWKDGELIPFEKASIHVLSHVVHYGTSWFEGIRAYDTRKGTAIFRLPEHMQRLHHSLKIYRTVLPHSVDELNQAAIDIVSKNELASCYIRPVALRGFGDMGVYSLRCPLEVYVTAWEWGAYLGDEAADQGVDVCISSWDRLTPNSMPSMSKAGGNYMNSQLVKMEAVENGYAEGICLDTYGNIAEGSGENVFVVVNGELITPPSASSLLPGITRDTVFTLARTLGIPVREQNIPRAMLYTCEEMFLTGTAVEITPVRSVDRIAVGRGRVGPVTRAIQKQFARITVDGEDPHGWLTFVPGTEPKRMRTTKKK</sequence>
<evidence type="ECO:0000256" key="15">
    <source>
        <dbReference type="RuleBase" id="RU004106"/>
    </source>
</evidence>
<dbReference type="Gene3D" id="3.20.10.10">
    <property type="entry name" value="D-amino Acid Aminotransferase, subunit A, domain 2"/>
    <property type="match status" value="1"/>
</dbReference>
<dbReference type="Proteomes" id="UP000184233">
    <property type="component" value="Unassembled WGS sequence"/>
</dbReference>
<dbReference type="InterPro" id="IPR036038">
    <property type="entry name" value="Aminotransferase-like"/>
</dbReference>
<evidence type="ECO:0000256" key="17">
    <source>
        <dbReference type="RuleBase" id="RU364094"/>
    </source>
</evidence>
<dbReference type="GO" id="GO:0052655">
    <property type="term" value="F:L-valine-2-oxoglutarate transaminase activity"/>
    <property type="evidence" value="ECO:0007669"/>
    <property type="project" value="RHEA"/>
</dbReference>
<dbReference type="GO" id="GO:0009099">
    <property type="term" value="P:L-valine biosynthetic process"/>
    <property type="evidence" value="ECO:0007669"/>
    <property type="project" value="UniProtKB-UniPathway"/>
</dbReference>
<dbReference type="NCBIfam" id="TIGR01122">
    <property type="entry name" value="ilvE_I"/>
    <property type="match status" value="1"/>
</dbReference>
<dbReference type="InterPro" id="IPR001544">
    <property type="entry name" value="Aminotrans_IV"/>
</dbReference>
<keyword evidence="7 17" id="KW-0032">Aminotransferase</keyword>
<dbReference type="GO" id="GO:0009098">
    <property type="term" value="P:L-leucine biosynthetic process"/>
    <property type="evidence" value="ECO:0007669"/>
    <property type="project" value="UniProtKB-UniPathway"/>
</dbReference>
<evidence type="ECO:0000256" key="8">
    <source>
        <dbReference type="ARBA" id="ARBA00022605"/>
    </source>
</evidence>
<comment type="catalytic activity">
    <reaction evidence="12 17">
        <text>L-valine + 2-oxoglutarate = 3-methyl-2-oxobutanoate + L-glutamate</text>
        <dbReference type="Rhea" id="RHEA:24813"/>
        <dbReference type="ChEBI" id="CHEBI:11851"/>
        <dbReference type="ChEBI" id="CHEBI:16810"/>
        <dbReference type="ChEBI" id="CHEBI:29985"/>
        <dbReference type="ChEBI" id="CHEBI:57762"/>
        <dbReference type="EC" id="2.6.1.42"/>
    </reaction>
</comment>
<dbReference type="InterPro" id="IPR043131">
    <property type="entry name" value="BCAT-like_N"/>
</dbReference>
<dbReference type="InterPro" id="IPR050571">
    <property type="entry name" value="Class-IV_PLP-Dep_Aminotrnsfr"/>
</dbReference>
<evidence type="ECO:0000256" key="14">
    <source>
        <dbReference type="ARBA" id="ARBA00049229"/>
    </source>
</evidence>
<dbReference type="Pfam" id="PF01063">
    <property type="entry name" value="Aminotran_4"/>
    <property type="match status" value="1"/>
</dbReference>
<dbReference type="FunFam" id="3.20.10.10:FF:000002">
    <property type="entry name" value="D-alanine aminotransferase"/>
    <property type="match status" value="1"/>
</dbReference>
<dbReference type="GO" id="GO:0009097">
    <property type="term" value="P:isoleucine biosynthetic process"/>
    <property type="evidence" value="ECO:0007669"/>
    <property type="project" value="UniProtKB-UniPathway"/>
</dbReference>
<dbReference type="InterPro" id="IPR033939">
    <property type="entry name" value="BCAT_family"/>
</dbReference>
<dbReference type="InterPro" id="IPR043132">
    <property type="entry name" value="BCAT-like_C"/>
</dbReference>
<dbReference type="InterPro" id="IPR005785">
    <property type="entry name" value="B_amino_transI"/>
</dbReference>
<dbReference type="Gene3D" id="3.30.470.10">
    <property type="match status" value="1"/>
</dbReference>
<comment type="caution">
    <text evidence="18">The sequence shown here is derived from an EMBL/GenBank/DDBJ whole genome shotgun (WGS) entry which is preliminary data.</text>
</comment>
<dbReference type="CDD" id="cd01557">
    <property type="entry name" value="BCAT_beta_family"/>
    <property type="match status" value="1"/>
</dbReference>
<dbReference type="GO" id="GO:0052656">
    <property type="term" value="F:L-isoleucine-2-oxoglutarate transaminase activity"/>
    <property type="evidence" value="ECO:0007669"/>
    <property type="project" value="RHEA"/>
</dbReference>
<dbReference type="GO" id="GO:0005829">
    <property type="term" value="C:cytosol"/>
    <property type="evidence" value="ECO:0007669"/>
    <property type="project" value="TreeGrafter"/>
</dbReference>
<evidence type="ECO:0000313" key="18">
    <source>
        <dbReference type="EMBL" id="OJX60712.1"/>
    </source>
</evidence>
<reference evidence="18 19" key="1">
    <citation type="submission" date="2016-09" db="EMBL/GenBank/DDBJ databases">
        <title>Genome-resolved meta-omics ties microbial dynamics to process performance in biotechnology for thiocyanate degradation.</title>
        <authorList>
            <person name="Kantor R.S."/>
            <person name="Huddy R.J."/>
            <person name="Iyer R."/>
            <person name="Thomas B.C."/>
            <person name="Brown C.T."/>
            <person name="Anantharaman K."/>
            <person name="Tringe S."/>
            <person name="Hettich R.L."/>
            <person name="Harrison S.T."/>
            <person name="Banfield J.F."/>
        </authorList>
    </citation>
    <scope>NUCLEOTIDE SEQUENCE [LARGE SCALE GENOMIC DNA]</scope>
    <source>
        <strain evidence="18">59-99</strain>
    </source>
</reference>
<dbReference type="EC" id="2.6.1.42" evidence="17"/>
<keyword evidence="9 17" id="KW-0808">Transferase</keyword>
<dbReference type="PANTHER" id="PTHR42743">
    <property type="entry name" value="AMINO-ACID AMINOTRANSFERASE"/>
    <property type="match status" value="1"/>
</dbReference>
<protein>
    <recommendedName>
        <fullName evidence="17">Branched-chain-amino-acid aminotransferase</fullName>
        <shortName evidence="17">BCAT</shortName>
        <ecNumber evidence="17">2.6.1.42</ecNumber>
    </recommendedName>
</protein>
<evidence type="ECO:0000256" key="4">
    <source>
        <dbReference type="ARBA" id="ARBA00004931"/>
    </source>
</evidence>
<dbReference type="STRING" id="1895771.BGO89_03830"/>
<evidence type="ECO:0000256" key="5">
    <source>
        <dbReference type="ARBA" id="ARBA00005072"/>
    </source>
</evidence>
<dbReference type="AlphaFoldDB" id="A0A1M3L577"/>
<comment type="cofactor">
    <cofactor evidence="1 16">
        <name>pyridoxal 5'-phosphate</name>
        <dbReference type="ChEBI" id="CHEBI:597326"/>
    </cofactor>
</comment>